<dbReference type="InterPro" id="IPR000055">
    <property type="entry name" value="Restrct_endonuc_typeI_TRD"/>
</dbReference>
<protein>
    <submittedName>
        <fullName evidence="5">Restriction endonuclease subunit S</fullName>
        <ecNumber evidence="5">3.1.21.-</ecNumber>
    </submittedName>
</protein>
<keyword evidence="6" id="KW-1185">Reference proteome</keyword>
<name>A0ABT5G9U0_9MOLU</name>
<dbReference type="EMBL" id="JAJHZM010000002">
    <property type="protein sequence ID" value="MDC4181699.1"/>
    <property type="molecule type" value="Genomic_DNA"/>
</dbReference>
<dbReference type="Pfam" id="PF01420">
    <property type="entry name" value="Methylase_S"/>
    <property type="match status" value="2"/>
</dbReference>
<dbReference type="PANTHER" id="PTHR30408">
    <property type="entry name" value="TYPE-1 RESTRICTION ENZYME ECOKI SPECIFICITY PROTEIN"/>
    <property type="match status" value="1"/>
</dbReference>
<sequence>FKKLMKLKDVVTNNGQDGIQAIPSDEMVDGYRYIKISDLGNDGEILQHKKKGIKEKNFEKYILKNNDIVFSIIGTIGKSYLYNPDDGKLVFAGTLTRFNLDESKIYPLFMKYYCLLDECKRWMLDQSTGSIKKGLHANALLEMSIPNIDYYEQVKIGNLLDKITSKILLNNKINDNLKQQMTEMFEYIISSNQLKKIKLNEIAIMYQPKTIRLKQIIKNGKYKVYGTNSVLGYYNDYNHKDQELVLSSVGTCGIPKITDAFSWINGTLMVIKLKPNFQYKEYLFQHLKKINASYLQTGTIQKQLVRRNLNAYNVYVPDLKKLNIFEEFATKNRKLITRNDNENEKLIKLRDLLLPLLMSGQATID</sequence>
<keyword evidence="5" id="KW-0540">Nuclease</keyword>
<feature type="domain" description="Type I restriction modification DNA specificity" evidence="4">
    <location>
        <begin position="4"/>
        <end position="179"/>
    </location>
</feature>
<dbReference type="Gene3D" id="3.90.220.20">
    <property type="entry name" value="DNA methylase specificity domains"/>
    <property type="match status" value="2"/>
</dbReference>
<evidence type="ECO:0000256" key="1">
    <source>
        <dbReference type="ARBA" id="ARBA00010923"/>
    </source>
</evidence>
<keyword evidence="3" id="KW-0238">DNA-binding</keyword>
<dbReference type="InterPro" id="IPR044946">
    <property type="entry name" value="Restrct_endonuc_typeI_TRD_sf"/>
</dbReference>
<dbReference type="GO" id="GO:0004519">
    <property type="term" value="F:endonuclease activity"/>
    <property type="evidence" value="ECO:0007669"/>
    <property type="project" value="UniProtKB-KW"/>
</dbReference>
<evidence type="ECO:0000256" key="2">
    <source>
        <dbReference type="ARBA" id="ARBA00022747"/>
    </source>
</evidence>
<dbReference type="RefSeq" id="WP_272416685.1">
    <property type="nucleotide sequence ID" value="NZ_JAJHZM010000002.1"/>
</dbReference>
<dbReference type="GO" id="GO:0016787">
    <property type="term" value="F:hydrolase activity"/>
    <property type="evidence" value="ECO:0007669"/>
    <property type="project" value="UniProtKB-KW"/>
</dbReference>
<dbReference type="PANTHER" id="PTHR30408:SF13">
    <property type="entry name" value="TYPE I RESTRICTION ENZYME HINDI SPECIFICITY SUBUNIT"/>
    <property type="match status" value="1"/>
</dbReference>
<dbReference type="SUPFAM" id="SSF116734">
    <property type="entry name" value="DNA methylase specificity domain"/>
    <property type="match status" value="2"/>
</dbReference>
<keyword evidence="5" id="KW-0378">Hydrolase</keyword>
<evidence type="ECO:0000313" key="5">
    <source>
        <dbReference type="EMBL" id="MDC4181699.1"/>
    </source>
</evidence>
<feature type="domain" description="Type I restriction modification DNA specificity" evidence="4">
    <location>
        <begin position="195"/>
        <end position="321"/>
    </location>
</feature>
<dbReference type="InterPro" id="IPR052021">
    <property type="entry name" value="Type-I_RS_S_subunit"/>
</dbReference>
<accession>A0ABT5G9U0</accession>
<comment type="similarity">
    <text evidence="1">Belongs to the type-I restriction system S methylase family.</text>
</comment>
<evidence type="ECO:0000259" key="4">
    <source>
        <dbReference type="Pfam" id="PF01420"/>
    </source>
</evidence>
<proteinExistence type="inferred from homology"/>
<dbReference type="Gene3D" id="1.10.287.1120">
    <property type="entry name" value="Bipartite methylase S protein"/>
    <property type="match status" value="1"/>
</dbReference>
<dbReference type="Proteomes" id="UP001220940">
    <property type="component" value="Unassembled WGS sequence"/>
</dbReference>
<comment type="caution">
    <text evidence="5">The sequence shown here is derived from an EMBL/GenBank/DDBJ whole genome shotgun (WGS) entry which is preliminary data.</text>
</comment>
<keyword evidence="2" id="KW-0680">Restriction system</keyword>
<gene>
    <name evidence="5" type="ORF">LNO68_00640</name>
</gene>
<dbReference type="EC" id="3.1.21.-" evidence="5"/>
<feature type="non-terminal residue" evidence="5">
    <location>
        <position position="1"/>
    </location>
</feature>
<organism evidence="5 6">
    <name type="scientific">Mycoplasma bradburyae</name>
    <dbReference type="NCBI Taxonomy" id="2963128"/>
    <lineage>
        <taxon>Bacteria</taxon>
        <taxon>Bacillati</taxon>
        <taxon>Mycoplasmatota</taxon>
        <taxon>Mollicutes</taxon>
        <taxon>Mycoplasmataceae</taxon>
        <taxon>Mycoplasma</taxon>
    </lineage>
</organism>
<evidence type="ECO:0000256" key="3">
    <source>
        <dbReference type="ARBA" id="ARBA00023125"/>
    </source>
</evidence>
<keyword evidence="5" id="KW-0255">Endonuclease</keyword>
<evidence type="ECO:0000313" key="6">
    <source>
        <dbReference type="Proteomes" id="UP001220940"/>
    </source>
</evidence>
<reference evidence="5" key="1">
    <citation type="submission" date="2021-11" db="EMBL/GenBank/DDBJ databases">
        <title>Description of Mycoplasma bradburyaesp. nov.from sea birds: a tribute to a great mycoplasmologist.</title>
        <authorList>
            <person name="Ramirez A.S."/>
            <person name="Poveda C."/>
            <person name="Suarez-Perez A."/>
            <person name="Rosales R.S."/>
            <person name="Dijkman R."/>
            <person name="Feberwee A."/>
            <person name="Spergser J."/>
            <person name="Szostak M.P."/>
            <person name="Ressel L."/>
            <person name="Calabuig P."/>
            <person name="Catania S."/>
            <person name="Gobbo F."/>
            <person name="Timofte D."/>
            <person name="Poveda J.B."/>
        </authorList>
    </citation>
    <scope>NUCLEOTIDE SEQUENCE [LARGE SCALE GENOMIC DNA]</scope>
    <source>
        <strain evidence="5">T158</strain>
    </source>
</reference>